<protein>
    <submittedName>
        <fullName evidence="4">TetR/AcrR family transcriptional regulator</fullName>
    </submittedName>
</protein>
<dbReference type="InterPro" id="IPR009057">
    <property type="entry name" value="Homeodomain-like_sf"/>
</dbReference>
<proteinExistence type="predicted"/>
<reference evidence="4" key="1">
    <citation type="journal article" date="2021" name="PeerJ">
        <title>Extensive microbial diversity within the chicken gut microbiome revealed by metagenomics and culture.</title>
        <authorList>
            <person name="Gilroy R."/>
            <person name="Ravi A."/>
            <person name="Getino M."/>
            <person name="Pursley I."/>
            <person name="Horton D.L."/>
            <person name="Alikhan N.F."/>
            <person name="Baker D."/>
            <person name="Gharbi K."/>
            <person name="Hall N."/>
            <person name="Watson M."/>
            <person name="Adriaenssens E.M."/>
            <person name="Foster-Nyarko E."/>
            <person name="Jarju S."/>
            <person name="Secka A."/>
            <person name="Antonio M."/>
            <person name="Oren A."/>
            <person name="Chaudhuri R.R."/>
            <person name="La Ragione R."/>
            <person name="Hildebrand F."/>
            <person name="Pallen M.J."/>
        </authorList>
    </citation>
    <scope>NUCLEOTIDE SEQUENCE</scope>
    <source>
        <strain evidence="4">ChiSxjej3B15-24422</strain>
    </source>
</reference>
<dbReference type="PROSITE" id="PS50977">
    <property type="entry name" value="HTH_TETR_2"/>
    <property type="match status" value="1"/>
</dbReference>
<organism evidence="4 5">
    <name type="scientific">Candidatus Eisenbergiella pullistercoris</name>
    <dbReference type="NCBI Taxonomy" id="2838555"/>
    <lineage>
        <taxon>Bacteria</taxon>
        <taxon>Bacillati</taxon>
        <taxon>Bacillota</taxon>
        <taxon>Clostridia</taxon>
        <taxon>Lachnospirales</taxon>
        <taxon>Lachnospiraceae</taxon>
        <taxon>Eisenbergiella</taxon>
    </lineage>
</organism>
<evidence type="ECO:0000256" key="2">
    <source>
        <dbReference type="PROSITE-ProRule" id="PRU00335"/>
    </source>
</evidence>
<dbReference type="InterPro" id="IPR001647">
    <property type="entry name" value="HTH_TetR"/>
</dbReference>
<dbReference type="Proteomes" id="UP000824007">
    <property type="component" value="Unassembled WGS sequence"/>
</dbReference>
<dbReference type="Gene3D" id="1.10.357.10">
    <property type="entry name" value="Tetracycline Repressor, domain 2"/>
    <property type="match status" value="1"/>
</dbReference>
<evidence type="ECO:0000313" key="4">
    <source>
        <dbReference type="EMBL" id="HIY60112.1"/>
    </source>
</evidence>
<reference evidence="4" key="2">
    <citation type="submission" date="2021-04" db="EMBL/GenBank/DDBJ databases">
        <authorList>
            <person name="Gilroy R."/>
        </authorList>
    </citation>
    <scope>NUCLEOTIDE SEQUENCE</scope>
    <source>
        <strain evidence="4">ChiSxjej3B15-24422</strain>
    </source>
</reference>
<evidence type="ECO:0000256" key="1">
    <source>
        <dbReference type="ARBA" id="ARBA00023125"/>
    </source>
</evidence>
<dbReference type="GO" id="GO:0003677">
    <property type="term" value="F:DNA binding"/>
    <property type="evidence" value="ECO:0007669"/>
    <property type="project" value="UniProtKB-UniRule"/>
</dbReference>
<dbReference type="AlphaFoldDB" id="A0A9D2C5C6"/>
<dbReference type="EMBL" id="DXDD01000071">
    <property type="protein sequence ID" value="HIY60112.1"/>
    <property type="molecule type" value="Genomic_DNA"/>
</dbReference>
<evidence type="ECO:0000313" key="5">
    <source>
        <dbReference type="Proteomes" id="UP000824007"/>
    </source>
</evidence>
<gene>
    <name evidence="4" type="ORF">H9831_05450</name>
</gene>
<comment type="caution">
    <text evidence="4">The sequence shown here is derived from an EMBL/GenBank/DDBJ whole genome shotgun (WGS) entry which is preliminary data.</text>
</comment>
<name>A0A9D2C5C6_9FIRM</name>
<feature type="DNA-binding region" description="H-T-H motif" evidence="2">
    <location>
        <begin position="29"/>
        <end position="48"/>
    </location>
</feature>
<dbReference type="InterPro" id="IPR050624">
    <property type="entry name" value="HTH-type_Tx_Regulator"/>
</dbReference>
<evidence type="ECO:0000259" key="3">
    <source>
        <dbReference type="PROSITE" id="PS50977"/>
    </source>
</evidence>
<dbReference type="PANTHER" id="PTHR43479:SF7">
    <property type="entry name" value="TETR-FAMILY TRANSCRIPTIONAL REGULATOR"/>
    <property type="match status" value="1"/>
</dbReference>
<dbReference type="SUPFAM" id="SSF46689">
    <property type="entry name" value="Homeodomain-like"/>
    <property type="match status" value="1"/>
</dbReference>
<accession>A0A9D2C5C6</accession>
<sequence length="191" mass="21931">MDLRVQRTRKNIRDAFIELRSRKPIEKITVKELAEAAFINKATFYQHYEDLYDLSESMENELIDNIISSIPHPDTLLDDPEQATLEIFGAFSGQTRLLDILFSGSRRSVLIGKLESRIRNLMLRKYPDYEGDLEKEILITFLIQGSFHAYLKHSGSGRQNSPQTVRLIAALVKRLQPFPDGLPDENTAHKS</sequence>
<feature type="domain" description="HTH tetR-type" evidence="3">
    <location>
        <begin position="6"/>
        <end position="66"/>
    </location>
</feature>
<keyword evidence="1 2" id="KW-0238">DNA-binding</keyword>
<dbReference type="PANTHER" id="PTHR43479">
    <property type="entry name" value="ACREF/ENVCD OPERON REPRESSOR-RELATED"/>
    <property type="match status" value="1"/>
</dbReference>